<comment type="caution">
    <text evidence="1">The sequence shown here is derived from an EMBL/GenBank/DDBJ whole genome shotgun (WGS) entry which is preliminary data.</text>
</comment>
<evidence type="ECO:0000313" key="2">
    <source>
        <dbReference type="Proteomes" id="UP001054837"/>
    </source>
</evidence>
<dbReference type="Proteomes" id="UP001054837">
    <property type="component" value="Unassembled WGS sequence"/>
</dbReference>
<proteinExistence type="predicted"/>
<keyword evidence="2" id="KW-1185">Reference proteome</keyword>
<reference evidence="1 2" key="1">
    <citation type="submission" date="2021-06" db="EMBL/GenBank/DDBJ databases">
        <title>Caerostris darwini draft genome.</title>
        <authorList>
            <person name="Kono N."/>
            <person name="Arakawa K."/>
        </authorList>
    </citation>
    <scope>NUCLEOTIDE SEQUENCE [LARGE SCALE GENOMIC DNA]</scope>
</reference>
<dbReference type="AlphaFoldDB" id="A0AAV4TGZ2"/>
<gene>
    <name evidence="1" type="ORF">CDAR_262551</name>
</gene>
<accession>A0AAV4TGZ2</accession>
<dbReference type="EMBL" id="BPLQ01009440">
    <property type="protein sequence ID" value="GIY44015.1"/>
    <property type="molecule type" value="Genomic_DNA"/>
</dbReference>
<sequence>MHILWYVDFRISLGWLKKLCIRLTSAKRKNVLTTMLCMHWNSTFEKQTLLAKQGNNSLASNGIFPGNFLPTHSTPGSDLFLKMRCRWQSNRKRIFFRGASNLDAKKSWAEACQEE</sequence>
<name>A0AAV4TGZ2_9ARAC</name>
<protein>
    <submittedName>
        <fullName evidence="1">Uncharacterized protein</fullName>
    </submittedName>
</protein>
<organism evidence="1 2">
    <name type="scientific">Caerostris darwini</name>
    <dbReference type="NCBI Taxonomy" id="1538125"/>
    <lineage>
        <taxon>Eukaryota</taxon>
        <taxon>Metazoa</taxon>
        <taxon>Ecdysozoa</taxon>
        <taxon>Arthropoda</taxon>
        <taxon>Chelicerata</taxon>
        <taxon>Arachnida</taxon>
        <taxon>Araneae</taxon>
        <taxon>Araneomorphae</taxon>
        <taxon>Entelegynae</taxon>
        <taxon>Araneoidea</taxon>
        <taxon>Araneidae</taxon>
        <taxon>Caerostris</taxon>
    </lineage>
</organism>
<evidence type="ECO:0000313" key="1">
    <source>
        <dbReference type="EMBL" id="GIY44015.1"/>
    </source>
</evidence>